<proteinExistence type="predicted"/>
<dbReference type="Proteomes" id="UP000007875">
    <property type="component" value="Unassembled WGS sequence"/>
</dbReference>
<dbReference type="InterPro" id="IPR008936">
    <property type="entry name" value="Rho_GTPase_activation_prot"/>
</dbReference>
<dbReference type="OMA" id="ACITEMP"/>
<accession>H2Z1M1</accession>
<evidence type="ECO:0008006" key="8">
    <source>
        <dbReference type="Google" id="ProtNLM"/>
    </source>
</evidence>
<dbReference type="PANTHER" id="PTHR15729">
    <property type="entry name" value="CDC42 GTPASE-ACTIVATING PROTEIN"/>
    <property type="match status" value="1"/>
</dbReference>
<dbReference type="SUPFAM" id="SSF50044">
    <property type="entry name" value="SH3-domain"/>
    <property type="match status" value="1"/>
</dbReference>
<evidence type="ECO:0000256" key="3">
    <source>
        <dbReference type="PROSITE-ProRule" id="PRU00192"/>
    </source>
</evidence>
<dbReference type="InterPro" id="IPR000198">
    <property type="entry name" value="RhoGAP_dom"/>
</dbReference>
<dbReference type="AlphaFoldDB" id="H2Z1M1"/>
<feature type="domain" description="Rho-GAP" evidence="5">
    <location>
        <begin position="197"/>
        <end position="337"/>
    </location>
</feature>
<evidence type="ECO:0000259" key="5">
    <source>
        <dbReference type="PROSITE" id="PS50238"/>
    </source>
</evidence>
<evidence type="ECO:0000313" key="7">
    <source>
        <dbReference type="Proteomes" id="UP000007875"/>
    </source>
</evidence>
<reference evidence="6" key="2">
    <citation type="submission" date="2025-08" db="UniProtKB">
        <authorList>
            <consortium name="Ensembl"/>
        </authorList>
    </citation>
    <scope>IDENTIFICATION</scope>
</reference>
<evidence type="ECO:0000313" key="6">
    <source>
        <dbReference type="Ensembl" id="ENSCSAVP00000011483.1"/>
    </source>
</evidence>
<dbReference type="InterPro" id="IPR001452">
    <property type="entry name" value="SH3_domain"/>
</dbReference>
<keyword evidence="7" id="KW-1185">Reference proteome</keyword>
<dbReference type="PROSITE" id="PS50238">
    <property type="entry name" value="RHOGAP"/>
    <property type="match status" value="1"/>
</dbReference>
<dbReference type="STRING" id="51511.ENSCSAVP00000011483"/>
<dbReference type="SMART" id="SM00326">
    <property type="entry name" value="SH3"/>
    <property type="match status" value="1"/>
</dbReference>
<organism evidence="6 7">
    <name type="scientific">Ciona savignyi</name>
    <name type="common">Pacific transparent sea squirt</name>
    <dbReference type="NCBI Taxonomy" id="51511"/>
    <lineage>
        <taxon>Eukaryota</taxon>
        <taxon>Metazoa</taxon>
        <taxon>Chordata</taxon>
        <taxon>Tunicata</taxon>
        <taxon>Ascidiacea</taxon>
        <taxon>Phlebobranchia</taxon>
        <taxon>Cionidae</taxon>
        <taxon>Ciona</taxon>
    </lineage>
</organism>
<keyword evidence="2" id="KW-0343">GTPase activation</keyword>
<dbReference type="PANTHER" id="PTHR15729:SF10">
    <property type="entry name" value="GTPASE-ACTIVATING PROTEIN CDGAPR"/>
    <property type="match status" value="1"/>
</dbReference>
<dbReference type="HOGENOM" id="CLU_910724_0_0_1"/>
<dbReference type="Pfam" id="PF14604">
    <property type="entry name" value="SH3_9"/>
    <property type="match status" value="1"/>
</dbReference>
<protein>
    <recommendedName>
        <fullName evidence="8">SH3 domain-containing protein</fullName>
    </recommendedName>
</protein>
<dbReference type="GeneTree" id="ENSGT00940000168991"/>
<evidence type="ECO:0000256" key="1">
    <source>
        <dbReference type="ARBA" id="ARBA00022443"/>
    </source>
</evidence>
<name>H2Z1M1_CIOSA</name>
<dbReference type="Pfam" id="PF00620">
    <property type="entry name" value="RhoGAP"/>
    <property type="match status" value="1"/>
</dbReference>
<dbReference type="PROSITE" id="PS50002">
    <property type="entry name" value="SH3"/>
    <property type="match status" value="1"/>
</dbReference>
<dbReference type="Gene3D" id="2.30.30.40">
    <property type="entry name" value="SH3 Domains"/>
    <property type="match status" value="1"/>
</dbReference>
<dbReference type="eggNOG" id="KOG1449">
    <property type="taxonomic scope" value="Eukaryota"/>
</dbReference>
<dbReference type="Gene3D" id="1.10.555.10">
    <property type="entry name" value="Rho GTPase activation protein"/>
    <property type="match status" value="1"/>
</dbReference>
<dbReference type="InterPro" id="IPR051576">
    <property type="entry name" value="PX-Rho_GAP"/>
</dbReference>
<feature type="domain" description="SH3" evidence="4">
    <location>
        <begin position="86"/>
        <end position="145"/>
    </location>
</feature>
<dbReference type="Ensembl" id="ENSCSAVT00000011616.1">
    <property type="protein sequence ID" value="ENSCSAVP00000011483.1"/>
    <property type="gene ID" value="ENSCSAVG00000006733.1"/>
</dbReference>
<dbReference type="SMART" id="SM00324">
    <property type="entry name" value="RhoGAP"/>
    <property type="match status" value="1"/>
</dbReference>
<reference evidence="7" key="1">
    <citation type="submission" date="2003-08" db="EMBL/GenBank/DDBJ databases">
        <authorList>
            <person name="Birren B."/>
            <person name="Nusbaum C."/>
            <person name="Abebe A."/>
            <person name="Abouelleil A."/>
            <person name="Adekoya E."/>
            <person name="Ait-zahra M."/>
            <person name="Allen N."/>
            <person name="Allen T."/>
            <person name="An P."/>
            <person name="Anderson M."/>
            <person name="Anderson S."/>
            <person name="Arachchi H."/>
            <person name="Armbruster J."/>
            <person name="Bachantsang P."/>
            <person name="Baldwin J."/>
            <person name="Barry A."/>
            <person name="Bayul T."/>
            <person name="Blitshsteyn B."/>
            <person name="Bloom T."/>
            <person name="Blye J."/>
            <person name="Boguslavskiy L."/>
            <person name="Borowsky M."/>
            <person name="Boukhgalter B."/>
            <person name="Brunache A."/>
            <person name="Butler J."/>
            <person name="Calixte N."/>
            <person name="Calvo S."/>
            <person name="Camarata J."/>
            <person name="Campo K."/>
            <person name="Chang J."/>
            <person name="Cheshatsang Y."/>
            <person name="Citroen M."/>
            <person name="Collymore A."/>
            <person name="Considine T."/>
            <person name="Cook A."/>
            <person name="Cooke P."/>
            <person name="Corum B."/>
            <person name="Cuomo C."/>
            <person name="David R."/>
            <person name="Dawoe T."/>
            <person name="Degray S."/>
            <person name="Dodge S."/>
            <person name="Dooley K."/>
            <person name="Dorje P."/>
            <person name="Dorjee K."/>
            <person name="Dorris L."/>
            <person name="Duffey N."/>
            <person name="Dupes A."/>
            <person name="Elkins T."/>
            <person name="Engels R."/>
            <person name="Erickson J."/>
            <person name="Farina A."/>
            <person name="Faro S."/>
            <person name="Ferreira P."/>
            <person name="Fischer H."/>
            <person name="Fitzgerald M."/>
            <person name="Foley K."/>
            <person name="Gage D."/>
            <person name="Galagan J."/>
            <person name="Gearin G."/>
            <person name="Gnerre S."/>
            <person name="Gnirke A."/>
            <person name="Goyette A."/>
            <person name="Graham J."/>
            <person name="Grandbois E."/>
            <person name="Gyaltsen K."/>
            <person name="Hafez N."/>
            <person name="Hagopian D."/>
            <person name="Hagos B."/>
            <person name="Hall J."/>
            <person name="Hatcher B."/>
            <person name="Heller A."/>
            <person name="Higgins H."/>
            <person name="Honan T."/>
            <person name="Horn A."/>
            <person name="Houde N."/>
            <person name="Hughes L."/>
            <person name="Hulme W."/>
            <person name="Husby E."/>
            <person name="Iliev I."/>
            <person name="Jaffe D."/>
            <person name="Jones C."/>
            <person name="Kamal M."/>
            <person name="Kamat A."/>
            <person name="Kamvysselis M."/>
            <person name="Karlsson E."/>
            <person name="Kells C."/>
            <person name="Kieu A."/>
            <person name="Kisner P."/>
            <person name="Kodira C."/>
            <person name="Kulbokas E."/>
            <person name="Labutti K."/>
            <person name="Lama D."/>
            <person name="Landers T."/>
            <person name="Leger J."/>
            <person name="Levine S."/>
            <person name="Lewis D."/>
            <person name="Lewis T."/>
            <person name="Lindblad-toh K."/>
            <person name="Liu X."/>
            <person name="Lokyitsang T."/>
            <person name="Lokyitsang Y."/>
            <person name="Lucien O."/>
            <person name="Lui A."/>
            <person name="Ma L.J."/>
            <person name="Mabbitt R."/>
            <person name="Macdonald J."/>
            <person name="Maclean C."/>
            <person name="Major J."/>
            <person name="Manning J."/>
            <person name="Marabella R."/>
            <person name="Maru K."/>
            <person name="Matthews C."/>
            <person name="Mauceli E."/>
            <person name="Mccarthy M."/>
            <person name="Mcdonough S."/>
            <person name="Mcghee T."/>
            <person name="Meldrim J."/>
            <person name="Meneus L."/>
            <person name="Mesirov J."/>
            <person name="Mihalev A."/>
            <person name="Mihova T."/>
            <person name="Mikkelsen T."/>
            <person name="Mlenga V."/>
            <person name="Moru K."/>
            <person name="Mozes J."/>
            <person name="Mulrain L."/>
            <person name="Munson G."/>
            <person name="Naylor J."/>
            <person name="Newes C."/>
            <person name="Nguyen C."/>
            <person name="Nguyen N."/>
            <person name="Nguyen T."/>
            <person name="Nicol R."/>
            <person name="Nielsen C."/>
            <person name="Nizzari M."/>
            <person name="Norbu C."/>
            <person name="Norbu N."/>
            <person name="O'donnell P."/>
            <person name="Okoawo O."/>
            <person name="O'leary S."/>
            <person name="Omotosho B."/>
            <person name="O'neill K."/>
            <person name="Osman S."/>
            <person name="Parker S."/>
            <person name="Perrin D."/>
            <person name="Phunkhang P."/>
            <person name="Piqani B."/>
            <person name="Purcell S."/>
            <person name="Rachupka T."/>
            <person name="Ramasamy U."/>
            <person name="Rameau R."/>
            <person name="Ray V."/>
            <person name="Raymond C."/>
            <person name="Retta R."/>
            <person name="Richardson S."/>
            <person name="Rise C."/>
            <person name="Rodriguez J."/>
            <person name="Rogers J."/>
            <person name="Rogov P."/>
            <person name="Rutman M."/>
            <person name="Schupbach R."/>
            <person name="Seaman C."/>
            <person name="Settipalli S."/>
            <person name="Sharpe T."/>
            <person name="Sheridan J."/>
            <person name="Sherpa N."/>
            <person name="Shi J."/>
            <person name="Smirnov S."/>
            <person name="Smith C."/>
            <person name="Sougnez C."/>
            <person name="Spencer B."/>
            <person name="Stalker J."/>
            <person name="Stange-thomann N."/>
            <person name="Stavropoulos S."/>
            <person name="Stetson K."/>
            <person name="Stone C."/>
            <person name="Stone S."/>
            <person name="Stubbs M."/>
            <person name="Talamas J."/>
            <person name="Tchuinga P."/>
            <person name="Tenzing P."/>
            <person name="Tesfaye S."/>
            <person name="Theodore J."/>
            <person name="Thoulutsang Y."/>
            <person name="Topham K."/>
            <person name="Towey S."/>
            <person name="Tsamla T."/>
            <person name="Tsomo N."/>
            <person name="Vallee D."/>
            <person name="Vassiliev H."/>
            <person name="Venkataraman V."/>
            <person name="Vinson J."/>
            <person name="Vo A."/>
            <person name="Wade C."/>
            <person name="Wang S."/>
            <person name="Wangchuk T."/>
            <person name="Wangdi T."/>
            <person name="Whittaker C."/>
            <person name="Wilkinson J."/>
            <person name="Wu Y."/>
            <person name="Wyman D."/>
            <person name="Yadav S."/>
            <person name="Yang S."/>
            <person name="Yang X."/>
            <person name="Yeager S."/>
            <person name="Yee E."/>
            <person name="Young G."/>
            <person name="Zainoun J."/>
            <person name="Zembeck L."/>
            <person name="Zimmer A."/>
            <person name="Zody M."/>
            <person name="Lander E."/>
        </authorList>
    </citation>
    <scope>NUCLEOTIDE SEQUENCE [LARGE SCALE GENOMIC DNA]</scope>
</reference>
<evidence type="ECO:0000259" key="4">
    <source>
        <dbReference type="PROSITE" id="PS50002"/>
    </source>
</evidence>
<reference evidence="6" key="3">
    <citation type="submission" date="2025-09" db="UniProtKB">
        <authorList>
            <consortium name="Ensembl"/>
        </authorList>
    </citation>
    <scope>IDENTIFICATION</scope>
</reference>
<dbReference type="GO" id="GO:0005096">
    <property type="term" value="F:GTPase activator activity"/>
    <property type="evidence" value="ECO:0007669"/>
    <property type="project" value="UniProtKB-KW"/>
</dbReference>
<dbReference type="InterPro" id="IPR036028">
    <property type="entry name" value="SH3-like_dom_sf"/>
</dbReference>
<evidence type="ECO:0000256" key="2">
    <source>
        <dbReference type="ARBA" id="ARBA00022468"/>
    </source>
</evidence>
<dbReference type="InParanoid" id="H2Z1M1"/>
<dbReference type="SUPFAM" id="SSF48350">
    <property type="entry name" value="GTPase activation domain, GAP"/>
    <property type="match status" value="1"/>
</dbReference>
<dbReference type="GO" id="GO:0007264">
    <property type="term" value="P:small GTPase-mediated signal transduction"/>
    <property type="evidence" value="ECO:0007669"/>
    <property type="project" value="TreeGrafter"/>
</dbReference>
<keyword evidence="1 3" id="KW-0728">SH3 domain</keyword>
<sequence length="337" mass="38101">LHECVYDRKFSQLCQLSSASLETRTLDDIQHILREYLTQLSTICEAGDELGGQIFCAPVLHWFELDSHGRNIVAHALGDVADINIPAVAAARVVRRYTSTDDDELSLEVGDMVSIIEMGASGWWRGKQGLKVGSFPAPCVRRINSSSDVEGTHQRPFSPPAPPHGKFMDFLRSFLDNRPSKAHLKRKGILKERVFGCDLGELLHRTQEEVPTVITDCTRFVEQHGIVDGIYRISGVASHIRHLRYEFDCDRRPDLEKDMVDIPKTGHVPGMSKDGNMICDPHSIAGLCKLFFRDLPNPLLTYQLYNRFASSVTEYDAEERLLKVHDVIQQLPPPHYR</sequence>